<accession>A0ABD2R8Z7</accession>
<sequence>MYNLHPALQELKNRISQALPSSSAPNSIHLSLNRKDELQFSEEDTLQSIGITSGDLIFFTQNPIGFSISTETHIPKLKKSNTQIVKKSETMKKLDTQIVQESEIVKEMDTQIDETKLKILYLGERKWRSLWT</sequence>
<proteinExistence type="predicted"/>
<dbReference type="PANTHER" id="PTHR47602:SF2">
    <property type="entry name" value="F-BOX PROTEIN SKIP22"/>
    <property type="match status" value="1"/>
</dbReference>
<gene>
    <name evidence="1" type="ORF">AABB24_035703</name>
</gene>
<evidence type="ECO:0008006" key="3">
    <source>
        <dbReference type="Google" id="ProtNLM"/>
    </source>
</evidence>
<dbReference type="PANTHER" id="PTHR47602">
    <property type="entry name" value="F-BOX PROTEIN SKIP22"/>
    <property type="match status" value="1"/>
</dbReference>
<evidence type="ECO:0000313" key="2">
    <source>
        <dbReference type="Proteomes" id="UP001627284"/>
    </source>
</evidence>
<name>A0ABD2R8Z7_9SOLN</name>
<dbReference type="EMBL" id="JBJKTR010000021">
    <property type="protein sequence ID" value="KAL3328199.1"/>
    <property type="molecule type" value="Genomic_DNA"/>
</dbReference>
<evidence type="ECO:0000313" key="1">
    <source>
        <dbReference type="EMBL" id="KAL3328199.1"/>
    </source>
</evidence>
<keyword evidence="2" id="KW-1185">Reference proteome</keyword>
<protein>
    <recommendedName>
        <fullName evidence="3">Ubiquitin-like domain-containing protein</fullName>
    </recommendedName>
</protein>
<reference evidence="1 2" key="1">
    <citation type="submission" date="2024-05" db="EMBL/GenBank/DDBJ databases">
        <title>De novo assembly of an allotetraploid wild potato.</title>
        <authorList>
            <person name="Hosaka A.J."/>
        </authorList>
    </citation>
    <scope>NUCLEOTIDE SEQUENCE [LARGE SCALE GENOMIC DNA]</scope>
    <source>
        <tissue evidence="1">Young leaves</tissue>
    </source>
</reference>
<dbReference type="Proteomes" id="UP001627284">
    <property type="component" value="Unassembled WGS sequence"/>
</dbReference>
<comment type="caution">
    <text evidence="1">The sequence shown here is derived from an EMBL/GenBank/DDBJ whole genome shotgun (WGS) entry which is preliminary data.</text>
</comment>
<organism evidence="1 2">
    <name type="scientific">Solanum stoloniferum</name>
    <dbReference type="NCBI Taxonomy" id="62892"/>
    <lineage>
        <taxon>Eukaryota</taxon>
        <taxon>Viridiplantae</taxon>
        <taxon>Streptophyta</taxon>
        <taxon>Embryophyta</taxon>
        <taxon>Tracheophyta</taxon>
        <taxon>Spermatophyta</taxon>
        <taxon>Magnoliopsida</taxon>
        <taxon>eudicotyledons</taxon>
        <taxon>Gunneridae</taxon>
        <taxon>Pentapetalae</taxon>
        <taxon>asterids</taxon>
        <taxon>lamiids</taxon>
        <taxon>Solanales</taxon>
        <taxon>Solanaceae</taxon>
        <taxon>Solanoideae</taxon>
        <taxon>Solaneae</taxon>
        <taxon>Solanum</taxon>
    </lineage>
</organism>
<dbReference type="AlphaFoldDB" id="A0ABD2R8Z7"/>